<evidence type="ECO:0000313" key="8">
    <source>
        <dbReference type="EMBL" id="QRN92336.1"/>
    </source>
</evidence>
<evidence type="ECO:0000259" key="3">
    <source>
        <dbReference type="Pfam" id="PF13518"/>
    </source>
</evidence>
<dbReference type="EMBL" id="CP069389">
    <property type="protein sequence ID" value="QRN92336.1"/>
    <property type="molecule type" value="Genomic_DNA"/>
</dbReference>
<dbReference type="InterPro" id="IPR010921">
    <property type="entry name" value="Trp_repressor/repl_initiator"/>
</dbReference>
<dbReference type="EMBL" id="CP069389">
    <property type="protein sequence ID" value="QRN90938.1"/>
    <property type="molecule type" value="Genomic_DNA"/>
</dbReference>
<dbReference type="EMBL" id="CP069389">
    <property type="protein sequence ID" value="QRN91692.1"/>
    <property type="molecule type" value="Genomic_DNA"/>
</dbReference>
<dbReference type="InterPro" id="IPR036388">
    <property type="entry name" value="WH-like_DNA-bd_sf"/>
</dbReference>
<feature type="region of interest" description="Disordered" evidence="2">
    <location>
        <begin position="110"/>
        <end position="139"/>
    </location>
</feature>
<evidence type="ECO:0000313" key="7">
    <source>
        <dbReference type="EMBL" id="QRN91692.1"/>
    </source>
</evidence>
<evidence type="ECO:0000313" key="6">
    <source>
        <dbReference type="EMBL" id="QRN91435.1"/>
    </source>
</evidence>
<dbReference type="AlphaFoldDB" id="A0A657XNI1"/>
<comment type="similarity">
    <text evidence="1">Belongs to the IS150/IS1296 orfA family.</text>
</comment>
<dbReference type="RefSeq" id="WP_025907016.1">
    <property type="nucleotide sequence ID" value="NZ_CP065795.1"/>
</dbReference>
<evidence type="ECO:0000313" key="4">
    <source>
        <dbReference type="EMBL" id="QRN90506.1"/>
    </source>
</evidence>
<dbReference type="PANTHER" id="PTHR33795:SF1">
    <property type="entry name" value="INSERTION ELEMENT IS150 PROTEIN INSJ"/>
    <property type="match status" value="1"/>
</dbReference>
<dbReference type="SUPFAM" id="SSF46689">
    <property type="entry name" value="Homeodomain-like"/>
    <property type="match status" value="1"/>
</dbReference>
<reference evidence="6" key="1">
    <citation type="submission" date="2021-02" db="EMBL/GenBank/DDBJ databases">
        <title>cfr and optrA-positive Staphylococcus spp.</title>
        <authorList>
            <person name="Chen L."/>
        </authorList>
    </citation>
    <scope>NUCLEOTIDE SEQUENCE</scope>
    <source>
        <strain evidence="6">GDQ20D70P</strain>
    </source>
</reference>
<dbReference type="EMBL" id="CP069389">
    <property type="protein sequence ID" value="QRN90506.1"/>
    <property type="molecule type" value="Genomic_DNA"/>
</dbReference>
<proteinExistence type="inferred from homology"/>
<dbReference type="InterPro" id="IPR052057">
    <property type="entry name" value="IS150/IS1296_orfA-like"/>
</dbReference>
<protein>
    <submittedName>
        <fullName evidence="6">Transposase</fullName>
    </submittedName>
</protein>
<name>A0A657XNI1_MAMSC</name>
<accession>A0A657XNI1</accession>
<sequence length="183" mass="21681">MTKYSDEFKLKVVRDYLDGHYGYRKLAKKYNIPDKIIIRTWVKAFQSFGVDGIKKKQKKTVYSVTFKINVLNYMKRTGDSFQDTAIKFGLNTPSIIVRWKKIYDKEGVEGLEKPKGRPPMKKKKQKKSNQNLSREKELELENENLRLENAYLKKLNAFRENPSAFLEKHKQQWHSNSKKKDSN</sequence>
<gene>
    <name evidence="6" type="ORF">JRU67_00980</name>
    <name evidence="7" type="ORF">JRU67_02415</name>
    <name evidence="8" type="ORF">JRU67_06055</name>
    <name evidence="4" type="ORF">JRU67_10615</name>
    <name evidence="5" type="ORF">JRU67_12940</name>
</gene>
<accession>A0A6M2AP18</accession>
<evidence type="ECO:0000256" key="1">
    <source>
        <dbReference type="ARBA" id="ARBA00038232"/>
    </source>
</evidence>
<dbReference type="InterPro" id="IPR055247">
    <property type="entry name" value="InsJ-like_HTH"/>
</dbReference>
<feature type="domain" description="Insertion element IS150 protein InsJ-like helix-turn-helix" evidence="3">
    <location>
        <begin position="66"/>
        <end position="118"/>
    </location>
</feature>
<dbReference type="InterPro" id="IPR009057">
    <property type="entry name" value="Homeodomain-like_sf"/>
</dbReference>
<organism evidence="6 9">
    <name type="scientific">Mammaliicoccus sciuri</name>
    <name type="common">Staphylococcus sciuri</name>
    <dbReference type="NCBI Taxonomy" id="1296"/>
    <lineage>
        <taxon>Bacteria</taxon>
        <taxon>Bacillati</taxon>
        <taxon>Bacillota</taxon>
        <taxon>Bacilli</taxon>
        <taxon>Bacillales</taxon>
        <taxon>Staphylococcaceae</taxon>
        <taxon>Mammaliicoccus</taxon>
    </lineage>
</organism>
<dbReference type="SUPFAM" id="SSF48295">
    <property type="entry name" value="TrpR-like"/>
    <property type="match status" value="1"/>
</dbReference>
<dbReference type="Gene3D" id="1.10.10.10">
    <property type="entry name" value="Winged helix-like DNA-binding domain superfamily/Winged helix DNA-binding domain"/>
    <property type="match status" value="2"/>
</dbReference>
<feature type="domain" description="Insertion element IS150 protein InsJ-like helix-turn-helix" evidence="3">
    <location>
        <begin position="8"/>
        <end position="58"/>
    </location>
</feature>
<feature type="compositionally biased region" description="Basic residues" evidence="2">
    <location>
        <begin position="116"/>
        <end position="127"/>
    </location>
</feature>
<dbReference type="Pfam" id="PF13518">
    <property type="entry name" value="HTH_28"/>
    <property type="match status" value="2"/>
</dbReference>
<evidence type="ECO:0000313" key="5">
    <source>
        <dbReference type="EMBL" id="QRN90938.1"/>
    </source>
</evidence>
<evidence type="ECO:0000256" key="2">
    <source>
        <dbReference type="SAM" id="MobiDB-lite"/>
    </source>
</evidence>
<dbReference type="GO" id="GO:0043565">
    <property type="term" value="F:sequence-specific DNA binding"/>
    <property type="evidence" value="ECO:0007669"/>
    <property type="project" value="InterPro"/>
</dbReference>
<dbReference type="Proteomes" id="UP000640299">
    <property type="component" value="Chromosome"/>
</dbReference>
<evidence type="ECO:0000313" key="9">
    <source>
        <dbReference type="Proteomes" id="UP000640299"/>
    </source>
</evidence>
<dbReference type="PANTHER" id="PTHR33795">
    <property type="entry name" value="INSERTION ELEMENT IS150 PROTEIN INSJ"/>
    <property type="match status" value="1"/>
</dbReference>
<dbReference type="EMBL" id="CP069389">
    <property type="protein sequence ID" value="QRN91435.1"/>
    <property type="molecule type" value="Genomic_DNA"/>
</dbReference>